<dbReference type="InterPro" id="IPR034904">
    <property type="entry name" value="FSCA_dom_sf"/>
</dbReference>
<proteinExistence type="predicted"/>
<dbReference type="EMBL" id="LR744089">
    <property type="protein sequence ID" value="CAA3705190.1"/>
    <property type="molecule type" value="Genomic_DNA"/>
</dbReference>
<feature type="domain" description="Core" evidence="2">
    <location>
        <begin position="9"/>
        <end position="104"/>
    </location>
</feature>
<evidence type="ECO:0000313" key="3">
    <source>
        <dbReference type="EMBL" id="CAA3705190.1"/>
    </source>
</evidence>
<dbReference type="SUPFAM" id="SSF89360">
    <property type="entry name" value="HesB-like domain"/>
    <property type="match status" value="1"/>
</dbReference>
<evidence type="ECO:0000259" key="1">
    <source>
        <dbReference type="Pfam" id="PF01106"/>
    </source>
</evidence>
<feature type="domain" description="NIF system FeS cluster assembly NifU C-terminal" evidence="1">
    <location>
        <begin position="111"/>
        <end position="175"/>
    </location>
</feature>
<accession>A0A6S6S114</accession>
<dbReference type="Proteomes" id="UP000510842">
    <property type="component" value="Chromosome"/>
</dbReference>
<organism evidence="3 4">
    <name type="scientific">Candidatus Portiera aleyrodidarum</name>
    <name type="common">primary endosymbiont of Bemisia tabaci</name>
    <dbReference type="NCBI Taxonomy" id="91844"/>
    <lineage>
        <taxon>Bacteria</taxon>
        <taxon>Pseudomonadati</taxon>
        <taxon>Pseudomonadota</taxon>
        <taxon>Gammaproteobacteria</taxon>
        <taxon>Candidatus Johnevansiales</taxon>
        <taxon>Candidatus Johnevansiaceae</taxon>
        <taxon>Candidatus Portiera</taxon>
    </lineage>
</organism>
<name>A0A6S6S114_9GAMM</name>
<sequence length="190" mass="21732">MNKSIKESNIIITKSAQNYLANLLYNHNIANGVRIFLNKKYAEPSIEFCYKLSDNDIKIKLSKLNVYLDKESLPFIKNAVVDFTMDRLGGKLTIKIPKTENNYDLENKVNFIIDNEINPSLASHGGFIRLIKINNEKNAILQFDGGCKGCVSVNLTLKKHVKRILLERIPELTEIIDLTDHTDNNKAYYK</sequence>
<evidence type="ECO:0000313" key="4">
    <source>
        <dbReference type="Proteomes" id="UP000510842"/>
    </source>
</evidence>
<dbReference type="Gene3D" id="2.60.300.12">
    <property type="entry name" value="HesB-like domain"/>
    <property type="match status" value="1"/>
</dbReference>
<evidence type="ECO:0000259" key="2">
    <source>
        <dbReference type="Pfam" id="PF01521"/>
    </source>
</evidence>
<dbReference type="InterPro" id="IPR001075">
    <property type="entry name" value="NIF_FeS_clus_asmbl_NifU_C"/>
</dbReference>
<protein>
    <submittedName>
        <fullName evidence="3">Fe/S biogenesis protein NfuA</fullName>
    </submittedName>
</protein>
<dbReference type="GO" id="GO:0051536">
    <property type="term" value="F:iron-sulfur cluster binding"/>
    <property type="evidence" value="ECO:0007669"/>
    <property type="project" value="InterPro"/>
</dbReference>
<dbReference type="SUPFAM" id="SSF117916">
    <property type="entry name" value="Fe-S cluster assembly (FSCA) domain-like"/>
    <property type="match status" value="1"/>
</dbReference>
<dbReference type="GO" id="GO:0005506">
    <property type="term" value="F:iron ion binding"/>
    <property type="evidence" value="ECO:0007669"/>
    <property type="project" value="InterPro"/>
</dbReference>
<keyword evidence="4" id="KW-1185">Reference proteome</keyword>
<dbReference type="RefSeq" id="WP_180824560.1">
    <property type="nucleotide sequence ID" value="NZ_LR744089.1"/>
</dbReference>
<dbReference type="InterPro" id="IPR000361">
    <property type="entry name" value="ATAP_core_dom"/>
</dbReference>
<reference evidence="3 4" key="1">
    <citation type="submission" date="2019-12" db="EMBL/GenBank/DDBJ databases">
        <authorList>
            <person name="Santos-Garcia D."/>
            <person name="Santos-Garcia D."/>
            <person name="Santos-Garcia D."/>
        </authorList>
    </citation>
    <scope>NUCLEOTIDE SEQUENCE [LARGE SCALE GENOMIC DNA]</scope>
    <source>
        <strain evidence="3">PeMo</strain>
    </source>
</reference>
<dbReference type="GO" id="GO:0016226">
    <property type="term" value="P:iron-sulfur cluster assembly"/>
    <property type="evidence" value="ECO:0007669"/>
    <property type="project" value="InterPro"/>
</dbReference>
<dbReference type="Gene3D" id="3.30.300.130">
    <property type="entry name" value="Fe-S cluster assembly (FSCA)"/>
    <property type="match status" value="1"/>
</dbReference>
<dbReference type="Pfam" id="PF01521">
    <property type="entry name" value="Fe-S_biosyn"/>
    <property type="match status" value="1"/>
</dbReference>
<dbReference type="InterPro" id="IPR035903">
    <property type="entry name" value="HesB-like_dom_sf"/>
</dbReference>
<dbReference type="Pfam" id="PF01106">
    <property type="entry name" value="NifU"/>
    <property type="match status" value="1"/>
</dbReference>
<gene>
    <name evidence="3" type="primary">nfuA</name>
    <name evidence="3" type="ORF">PEMO_0055</name>
</gene>
<dbReference type="AlphaFoldDB" id="A0A6S6S114"/>